<gene>
    <name evidence="6" type="ORF">OEZ85_009669</name>
</gene>
<accession>A0ABY8UDL6</accession>
<dbReference type="InterPro" id="IPR045230">
    <property type="entry name" value="MBS1/2-like"/>
</dbReference>
<dbReference type="SUPFAM" id="SSF118359">
    <property type="entry name" value="Expressed protein At2g23090/F21P24.15"/>
    <property type="match status" value="1"/>
</dbReference>
<proteinExistence type="predicted"/>
<dbReference type="PANTHER" id="PTHR21213:SF0">
    <property type="entry name" value="ZINC FINGER PROTEIN 706"/>
    <property type="match status" value="1"/>
</dbReference>
<organism evidence="6 7">
    <name type="scientific">Tetradesmus obliquus</name>
    <name type="common">Green alga</name>
    <name type="synonym">Acutodesmus obliquus</name>
    <dbReference type="NCBI Taxonomy" id="3088"/>
    <lineage>
        <taxon>Eukaryota</taxon>
        <taxon>Viridiplantae</taxon>
        <taxon>Chlorophyta</taxon>
        <taxon>core chlorophytes</taxon>
        <taxon>Chlorophyceae</taxon>
        <taxon>CS clade</taxon>
        <taxon>Sphaeropleales</taxon>
        <taxon>Scenedesmaceae</taxon>
        <taxon>Tetradesmus</taxon>
    </lineage>
</organism>
<dbReference type="PANTHER" id="PTHR21213">
    <property type="entry name" value="GEO09665P1-RELATED"/>
    <property type="match status" value="1"/>
</dbReference>
<evidence type="ECO:0000313" key="6">
    <source>
        <dbReference type="EMBL" id="WIA18196.1"/>
    </source>
</evidence>
<evidence type="ECO:0008006" key="8">
    <source>
        <dbReference type="Google" id="ProtNLM"/>
    </source>
</evidence>
<dbReference type="InterPro" id="IPR026939">
    <property type="entry name" value="ZNF706/At2g23090_sf"/>
</dbReference>
<keyword evidence="3" id="KW-0963">Cytoplasm</keyword>
<keyword evidence="4" id="KW-0539">Nucleus</keyword>
<evidence type="ECO:0000256" key="2">
    <source>
        <dbReference type="ARBA" id="ARBA00004496"/>
    </source>
</evidence>
<keyword evidence="7" id="KW-1185">Reference proteome</keyword>
<protein>
    <recommendedName>
        <fullName evidence="8">C2H2-type domain-containing protein</fullName>
    </recommendedName>
</protein>
<dbReference type="EMBL" id="CP126216">
    <property type="protein sequence ID" value="WIA18196.1"/>
    <property type="molecule type" value="Genomic_DNA"/>
</dbReference>
<dbReference type="Proteomes" id="UP001244341">
    <property type="component" value="Chromosome 9b"/>
</dbReference>
<reference evidence="6 7" key="1">
    <citation type="submission" date="2023-05" db="EMBL/GenBank/DDBJ databases">
        <title>A 100% complete, gapless, phased diploid assembly of the Scenedesmus obliquus UTEX 3031 genome.</title>
        <authorList>
            <person name="Biondi T.C."/>
            <person name="Hanschen E.R."/>
            <person name="Kwon T."/>
            <person name="Eng W."/>
            <person name="Kruse C.P.S."/>
            <person name="Koehler S.I."/>
            <person name="Kunde Y."/>
            <person name="Gleasner C.D."/>
            <person name="You Mak K.T."/>
            <person name="Polle J."/>
            <person name="Hovde B.T."/>
            <person name="Starkenburg S.R."/>
        </authorList>
    </citation>
    <scope>NUCLEOTIDE SEQUENCE [LARGE SCALE GENOMIC DNA]</scope>
    <source>
        <strain evidence="6 7">DOE0152z</strain>
    </source>
</reference>
<feature type="region of interest" description="Disordered" evidence="5">
    <location>
        <begin position="1"/>
        <end position="35"/>
    </location>
</feature>
<name>A0ABY8UDL6_TETOB</name>
<evidence type="ECO:0000256" key="1">
    <source>
        <dbReference type="ARBA" id="ARBA00004123"/>
    </source>
</evidence>
<evidence type="ECO:0000256" key="5">
    <source>
        <dbReference type="SAM" id="MobiDB-lite"/>
    </source>
</evidence>
<evidence type="ECO:0000313" key="7">
    <source>
        <dbReference type="Proteomes" id="UP001244341"/>
    </source>
</evidence>
<evidence type="ECO:0000256" key="4">
    <source>
        <dbReference type="ARBA" id="ARBA00023242"/>
    </source>
</evidence>
<dbReference type="Gene3D" id="4.10.1050.10">
    <property type="entry name" value="At2g23090-like"/>
    <property type="match status" value="1"/>
</dbReference>
<sequence>MGKAKPAKHTAAEIKAKVHAATTNMGGGKAGLQDRKGGAVGHAKYKCPICMTAAPDLKSMQLHWENKHPKLPFNESACENLHAKVGGVTTAGVAVQGSKKKKQSDA</sequence>
<comment type="subcellular location">
    <subcellularLocation>
        <location evidence="2">Cytoplasm</location>
    </subcellularLocation>
    <subcellularLocation>
        <location evidence="1">Nucleus</location>
    </subcellularLocation>
</comment>
<evidence type="ECO:0000256" key="3">
    <source>
        <dbReference type="ARBA" id="ARBA00022490"/>
    </source>
</evidence>